<feature type="transmembrane region" description="Helical" evidence="1">
    <location>
        <begin position="87"/>
        <end position="105"/>
    </location>
</feature>
<evidence type="ECO:0000256" key="1">
    <source>
        <dbReference type="SAM" id="Phobius"/>
    </source>
</evidence>
<dbReference type="RefSeq" id="WP_068724946.1">
    <property type="nucleotide sequence ID" value="NZ_LSKU01000001.1"/>
</dbReference>
<dbReference type="AlphaFoldDB" id="A0A135L4K0"/>
<evidence type="ECO:0000313" key="3">
    <source>
        <dbReference type="Proteomes" id="UP000070352"/>
    </source>
</evidence>
<keyword evidence="1" id="KW-0472">Membrane</keyword>
<feature type="transmembrane region" description="Helical" evidence="1">
    <location>
        <begin position="58"/>
        <end position="75"/>
    </location>
</feature>
<protein>
    <submittedName>
        <fullName evidence="2">Uncharacterized protein</fullName>
    </submittedName>
</protein>
<keyword evidence="1" id="KW-1133">Transmembrane helix</keyword>
<reference evidence="2 3" key="1">
    <citation type="submission" date="2016-02" db="EMBL/GenBank/DDBJ databases">
        <title>Draft Genome for Tepidibacillus decaturensis nov. sp. Strain Z9, an Anaerobic, Moderately Thermophilic and Heterotrophic Bacterium from Deep Subsurface of the Illinois Basin, USA.</title>
        <authorList>
            <person name="Dong Y."/>
            <person name="Chang J.Y."/>
            <person name="Sanford R."/>
            <person name="Fouke B.W."/>
        </authorList>
    </citation>
    <scope>NUCLEOTIDE SEQUENCE [LARGE SCALE GENOMIC DNA]</scope>
    <source>
        <strain evidence="2 3">Z9</strain>
    </source>
</reference>
<dbReference type="OrthoDB" id="2974691at2"/>
<gene>
    <name evidence="2" type="ORF">U473_07610</name>
</gene>
<evidence type="ECO:0000313" key="2">
    <source>
        <dbReference type="EMBL" id="KXG43886.1"/>
    </source>
</evidence>
<comment type="caution">
    <text evidence="2">The sequence shown here is derived from an EMBL/GenBank/DDBJ whole genome shotgun (WGS) entry which is preliminary data.</text>
</comment>
<organism evidence="2 3">
    <name type="scientific">Tepidibacillus decaturensis</name>
    <dbReference type="NCBI Taxonomy" id="1413211"/>
    <lineage>
        <taxon>Bacteria</taxon>
        <taxon>Bacillati</taxon>
        <taxon>Bacillota</taxon>
        <taxon>Bacilli</taxon>
        <taxon>Bacillales</taxon>
        <taxon>Bacillaceae</taxon>
        <taxon>Tepidibacillus</taxon>
    </lineage>
</organism>
<keyword evidence="1" id="KW-0812">Transmembrane</keyword>
<sequence>MAFISLGLLIYLILCNYPFSKQLNEIGKMKWIRWTILLAGAIHGIMIWAKQDLVTPKIITGVLLLLLVISFTMSGKHRGIEDIVARTIFKKIAWFFILLITLLHII</sequence>
<name>A0A135L4K0_9BACI</name>
<proteinExistence type="predicted"/>
<accession>A0A135L4K0</accession>
<dbReference type="Proteomes" id="UP000070352">
    <property type="component" value="Unassembled WGS sequence"/>
</dbReference>
<dbReference type="EMBL" id="LSKU01000001">
    <property type="protein sequence ID" value="KXG43886.1"/>
    <property type="molecule type" value="Genomic_DNA"/>
</dbReference>
<feature type="transmembrane region" description="Helical" evidence="1">
    <location>
        <begin position="31"/>
        <end position="49"/>
    </location>
</feature>
<keyword evidence="3" id="KW-1185">Reference proteome</keyword>